<evidence type="ECO:0000313" key="1">
    <source>
        <dbReference type="EMBL" id="QHT19299.1"/>
    </source>
</evidence>
<dbReference type="SUPFAM" id="SSF53335">
    <property type="entry name" value="S-adenosyl-L-methionine-dependent methyltransferases"/>
    <property type="match status" value="1"/>
</dbReference>
<dbReference type="InterPro" id="IPR029063">
    <property type="entry name" value="SAM-dependent_MTases_sf"/>
</dbReference>
<sequence>MALQSLIDRFFTTSETRATADLIRDHTKDCDTVLEFGCRGGMSGLLLIQGLLDAESKWPRRYVGVDLVEDESVKNLRGLATQNGLSFEFWCGHSKTYPLHETDGFCWDTFHCGGNLFDDLVRISPYVKKTIFVLGTRSHGTASQAVVRGLSITQVAKELQITEEGVKMGLKEGLRRFLATHPEWIEVAEVGEITVLRRVSPISISLFQA</sequence>
<accession>A0A6C0DTB7</accession>
<dbReference type="Gene3D" id="3.40.50.150">
    <property type="entry name" value="Vaccinia Virus protein VP39"/>
    <property type="match status" value="1"/>
</dbReference>
<protein>
    <recommendedName>
        <fullName evidence="2">Methyltransferase</fullName>
    </recommendedName>
</protein>
<evidence type="ECO:0008006" key="2">
    <source>
        <dbReference type="Google" id="ProtNLM"/>
    </source>
</evidence>
<dbReference type="EMBL" id="MN739664">
    <property type="protein sequence ID" value="QHT19299.1"/>
    <property type="molecule type" value="Genomic_DNA"/>
</dbReference>
<organism evidence="1">
    <name type="scientific">viral metagenome</name>
    <dbReference type="NCBI Taxonomy" id="1070528"/>
    <lineage>
        <taxon>unclassified sequences</taxon>
        <taxon>metagenomes</taxon>
        <taxon>organismal metagenomes</taxon>
    </lineage>
</organism>
<dbReference type="AlphaFoldDB" id="A0A6C0DTB7"/>
<name>A0A6C0DTB7_9ZZZZ</name>
<reference evidence="1" key="1">
    <citation type="journal article" date="2020" name="Nature">
        <title>Giant virus diversity and host interactions through global metagenomics.</title>
        <authorList>
            <person name="Schulz F."/>
            <person name="Roux S."/>
            <person name="Paez-Espino D."/>
            <person name="Jungbluth S."/>
            <person name="Walsh D.A."/>
            <person name="Denef V.J."/>
            <person name="McMahon K.D."/>
            <person name="Konstantinidis K.T."/>
            <person name="Eloe-Fadrosh E.A."/>
            <person name="Kyrpides N.C."/>
            <person name="Woyke T."/>
        </authorList>
    </citation>
    <scope>NUCLEOTIDE SEQUENCE</scope>
    <source>
        <strain evidence="1">GVMAG-M-3300023174-57</strain>
    </source>
</reference>
<proteinExistence type="predicted"/>